<reference evidence="1" key="2">
    <citation type="submission" date="2020-09" db="EMBL/GenBank/DDBJ databases">
        <authorList>
            <person name="Sun Q."/>
            <person name="Zhou Y."/>
        </authorList>
    </citation>
    <scope>NUCLEOTIDE SEQUENCE</scope>
    <source>
        <strain evidence="1">CGMCC 1.12987</strain>
    </source>
</reference>
<organism evidence="1 2">
    <name type="scientific">Paenibacillus abyssi</name>
    <dbReference type="NCBI Taxonomy" id="1340531"/>
    <lineage>
        <taxon>Bacteria</taxon>
        <taxon>Bacillati</taxon>
        <taxon>Bacillota</taxon>
        <taxon>Bacilli</taxon>
        <taxon>Bacillales</taxon>
        <taxon>Paenibacillaceae</taxon>
        <taxon>Paenibacillus</taxon>
    </lineage>
</organism>
<gene>
    <name evidence="1" type="ORF">GCM10010916_05950</name>
</gene>
<evidence type="ECO:0000313" key="1">
    <source>
        <dbReference type="EMBL" id="GGF91471.1"/>
    </source>
</evidence>
<accession>A0A917FNM0</accession>
<comment type="caution">
    <text evidence="1">The sequence shown here is derived from an EMBL/GenBank/DDBJ whole genome shotgun (WGS) entry which is preliminary data.</text>
</comment>
<reference evidence="1" key="1">
    <citation type="journal article" date="2014" name="Int. J. Syst. Evol. Microbiol.">
        <title>Complete genome sequence of Corynebacterium casei LMG S-19264T (=DSM 44701T), isolated from a smear-ripened cheese.</title>
        <authorList>
            <consortium name="US DOE Joint Genome Institute (JGI-PGF)"/>
            <person name="Walter F."/>
            <person name="Albersmeier A."/>
            <person name="Kalinowski J."/>
            <person name="Ruckert C."/>
        </authorList>
    </citation>
    <scope>NUCLEOTIDE SEQUENCE</scope>
    <source>
        <strain evidence="1">CGMCC 1.12987</strain>
    </source>
</reference>
<proteinExistence type="predicted"/>
<dbReference type="EMBL" id="BMGR01000002">
    <property type="protein sequence ID" value="GGF91471.1"/>
    <property type="molecule type" value="Genomic_DNA"/>
</dbReference>
<sequence>MRTAEAAIDGHHLNRMQRQVEIESYSNTQVYGSKVYVFYHPDHIIDRFDLIR</sequence>
<name>A0A917FNM0_9BACL</name>
<evidence type="ECO:0000313" key="2">
    <source>
        <dbReference type="Proteomes" id="UP000644756"/>
    </source>
</evidence>
<dbReference type="AlphaFoldDB" id="A0A917FNM0"/>
<dbReference type="Proteomes" id="UP000644756">
    <property type="component" value="Unassembled WGS sequence"/>
</dbReference>
<keyword evidence="2" id="KW-1185">Reference proteome</keyword>
<protein>
    <submittedName>
        <fullName evidence="1">Uncharacterized protein</fullName>
    </submittedName>
</protein>